<dbReference type="InterPro" id="IPR000008">
    <property type="entry name" value="C2_dom"/>
</dbReference>
<dbReference type="Proteomes" id="UP001237642">
    <property type="component" value="Unassembled WGS sequence"/>
</dbReference>
<dbReference type="AlphaFoldDB" id="A0AAD8H701"/>
<evidence type="ECO:0000259" key="12">
    <source>
        <dbReference type="PROSITE" id="PS50004"/>
    </source>
</evidence>
<reference evidence="13" key="2">
    <citation type="submission" date="2023-05" db="EMBL/GenBank/DDBJ databases">
        <authorList>
            <person name="Schelkunov M.I."/>
        </authorList>
    </citation>
    <scope>NUCLEOTIDE SEQUENCE</scope>
    <source>
        <strain evidence="13">Hsosn_3</strain>
        <tissue evidence="13">Leaf</tissue>
    </source>
</reference>
<dbReference type="Pfam" id="PF00168">
    <property type="entry name" value="C2"/>
    <property type="match status" value="1"/>
</dbReference>
<dbReference type="EMBL" id="JAUIZM010000010">
    <property type="protein sequence ID" value="KAK1361223.1"/>
    <property type="molecule type" value="Genomic_DNA"/>
</dbReference>
<feature type="domain" description="C2" evidence="12">
    <location>
        <begin position="1"/>
        <end position="112"/>
    </location>
</feature>
<name>A0AAD8H701_9APIA</name>
<sequence length="174" mass="19531">MNMAAGSSLMATLMGLLRIRIKRGVNLAVRDLNTSDPYIVVRMGRQKLKTRVIKRDVNPEWNEDLTLSVQDPDTPVKITVYDHDTFSLDDKMGEAEFSIREFIAALKIEVGSVPNGTVITSVHPSRTNCLVEVSHVVYKDGRFVQEMCLRLNNVECGEVELELQWIDLPGSKGI</sequence>
<dbReference type="GO" id="GO:0005886">
    <property type="term" value="C:plasma membrane"/>
    <property type="evidence" value="ECO:0007669"/>
    <property type="project" value="UniProtKB-SubCell"/>
</dbReference>
<evidence type="ECO:0000256" key="10">
    <source>
        <dbReference type="ARBA" id="ARBA00023242"/>
    </source>
</evidence>
<reference evidence="13" key="1">
    <citation type="submission" date="2023-02" db="EMBL/GenBank/DDBJ databases">
        <title>Genome of toxic invasive species Heracleum sosnowskyi carries increased number of genes despite the absence of recent whole-genome duplications.</title>
        <authorList>
            <person name="Schelkunov M."/>
            <person name="Shtratnikova V."/>
            <person name="Makarenko M."/>
            <person name="Klepikova A."/>
            <person name="Omelchenko D."/>
            <person name="Novikova G."/>
            <person name="Obukhova E."/>
            <person name="Bogdanov V."/>
            <person name="Penin A."/>
            <person name="Logacheva M."/>
        </authorList>
    </citation>
    <scope>NUCLEOTIDE SEQUENCE</scope>
    <source>
        <strain evidence="13">Hsosn_3</strain>
        <tissue evidence="13">Leaf</tissue>
    </source>
</reference>
<keyword evidence="10" id="KW-0539">Nucleus</keyword>
<keyword evidence="6" id="KW-0479">Metal-binding</keyword>
<evidence type="ECO:0000256" key="9">
    <source>
        <dbReference type="ARBA" id="ARBA00023136"/>
    </source>
</evidence>
<dbReference type="GO" id="GO:0009738">
    <property type="term" value="P:abscisic acid-activated signaling pathway"/>
    <property type="evidence" value="ECO:0007669"/>
    <property type="project" value="UniProtKB-KW"/>
</dbReference>
<evidence type="ECO:0000256" key="1">
    <source>
        <dbReference type="ARBA" id="ARBA00004123"/>
    </source>
</evidence>
<dbReference type="GO" id="GO:0005096">
    <property type="term" value="F:GTPase activator activity"/>
    <property type="evidence" value="ECO:0007669"/>
    <property type="project" value="UniProtKB-KW"/>
</dbReference>
<comment type="similarity">
    <text evidence="11">Belongs to the plant CAR protein family.</text>
</comment>
<dbReference type="InterPro" id="IPR035892">
    <property type="entry name" value="C2_domain_sf"/>
</dbReference>
<dbReference type="GO" id="GO:0046872">
    <property type="term" value="F:metal ion binding"/>
    <property type="evidence" value="ECO:0007669"/>
    <property type="project" value="UniProtKB-KW"/>
</dbReference>
<comment type="subcellular location">
    <subcellularLocation>
        <location evidence="2">Cell membrane</location>
    </subcellularLocation>
    <subcellularLocation>
        <location evidence="1">Nucleus</location>
    </subcellularLocation>
</comment>
<evidence type="ECO:0000256" key="8">
    <source>
        <dbReference type="ARBA" id="ARBA00023121"/>
    </source>
</evidence>
<keyword evidence="5" id="KW-0938">Abscisic acid signaling pathway</keyword>
<dbReference type="PANTHER" id="PTHR45933">
    <property type="entry name" value="PROTEIN C2-DOMAIN ABA-RELATED 4"/>
    <property type="match status" value="1"/>
</dbReference>
<dbReference type="Gene3D" id="2.60.40.150">
    <property type="entry name" value="C2 domain"/>
    <property type="match status" value="1"/>
</dbReference>
<dbReference type="PANTHER" id="PTHR45933:SF5">
    <property type="entry name" value="PROTEIN C2-DOMAIN ABA-RELATED 4"/>
    <property type="match status" value="1"/>
</dbReference>
<dbReference type="SMART" id="SM00239">
    <property type="entry name" value="C2"/>
    <property type="match status" value="1"/>
</dbReference>
<evidence type="ECO:0000256" key="3">
    <source>
        <dbReference type="ARBA" id="ARBA00022468"/>
    </source>
</evidence>
<protein>
    <submittedName>
        <fullName evidence="13">C2 domain-containing protein</fullName>
    </submittedName>
</protein>
<evidence type="ECO:0000313" key="14">
    <source>
        <dbReference type="Proteomes" id="UP001237642"/>
    </source>
</evidence>
<evidence type="ECO:0000256" key="5">
    <source>
        <dbReference type="ARBA" id="ARBA00022682"/>
    </source>
</evidence>
<dbReference type="GO" id="GO:0008289">
    <property type="term" value="F:lipid binding"/>
    <property type="evidence" value="ECO:0007669"/>
    <property type="project" value="UniProtKB-KW"/>
</dbReference>
<evidence type="ECO:0000256" key="11">
    <source>
        <dbReference type="ARBA" id="ARBA00024037"/>
    </source>
</evidence>
<keyword evidence="3" id="KW-0343">GTPase activation</keyword>
<keyword evidence="8" id="KW-0446">Lipid-binding</keyword>
<evidence type="ECO:0000256" key="6">
    <source>
        <dbReference type="ARBA" id="ARBA00022723"/>
    </source>
</evidence>
<proteinExistence type="inferred from homology"/>
<dbReference type="PROSITE" id="PS50004">
    <property type="entry name" value="C2"/>
    <property type="match status" value="1"/>
</dbReference>
<comment type="caution">
    <text evidence="13">The sequence shown here is derived from an EMBL/GenBank/DDBJ whole genome shotgun (WGS) entry which is preliminary data.</text>
</comment>
<evidence type="ECO:0000313" key="13">
    <source>
        <dbReference type="EMBL" id="KAK1361223.1"/>
    </source>
</evidence>
<dbReference type="SUPFAM" id="SSF49562">
    <property type="entry name" value="C2 domain (Calcium/lipid-binding domain, CaLB)"/>
    <property type="match status" value="1"/>
</dbReference>
<evidence type="ECO:0000256" key="2">
    <source>
        <dbReference type="ARBA" id="ARBA00004236"/>
    </source>
</evidence>
<keyword evidence="9" id="KW-0472">Membrane</keyword>
<evidence type="ECO:0000256" key="7">
    <source>
        <dbReference type="ARBA" id="ARBA00022837"/>
    </source>
</evidence>
<evidence type="ECO:0000256" key="4">
    <source>
        <dbReference type="ARBA" id="ARBA00022475"/>
    </source>
</evidence>
<keyword evidence="14" id="KW-1185">Reference proteome</keyword>
<organism evidence="13 14">
    <name type="scientific">Heracleum sosnowskyi</name>
    <dbReference type="NCBI Taxonomy" id="360622"/>
    <lineage>
        <taxon>Eukaryota</taxon>
        <taxon>Viridiplantae</taxon>
        <taxon>Streptophyta</taxon>
        <taxon>Embryophyta</taxon>
        <taxon>Tracheophyta</taxon>
        <taxon>Spermatophyta</taxon>
        <taxon>Magnoliopsida</taxon>
        <taxon>eudicotyledons</taxon>
        <taxon>Gunneridae</taxon>
        <taxon>Pentapetalae</taxon>
        <taxon>asterids</taxon>
        <taxon>campanulids</taxon>
        <taxon>Apiales</taxon>
        <taxon>Apiaceae</taxon>
        <taxon>Apioideae</taxon>
        <taxon>apioid superclade</taxon>
        <taxon>Tordylieae</taxon>
        <taxon>Tordyliinae</taxon>
        <taxon>Heracleum</taxon>
    </lineage>
</organism>
<keyword evidence="7" id="KW-0106">Calcium</keyword>
<dbReference type="InterPro" id="IPR044562">
    <property type="entry name" value="CAR1-11"/>
</dbReference>
<keyword evidence="4" id="KW-1003">Cell membrane</keyword>
<dbReference type="GO" id="GO:0005634">
    <property type="term" value="C:nucleus"/>
    <property type="evidence" value="ECO:0007669"/>
    <property type="project" value="UniProtKB-SubCell"/>
</dbReference>
<accession>A0AAD8H701</accession>
<dbReference type="CDD" id="cd04038">
    <property type="entry name" value="C2_ArfGAP"/>
    <property type="match status" value="1"/>
</dbReference>
<gene>
    <name evidence="13" type="ORF">POM88_045697</name>
</gene>